<evidence type="ECO:0000313" key="2">
    <source>
        <dbReference type="Proteomes" id="UP000199459"/>
    </source>
</evidence>
<dbReference type="EMBL" id="FOCP01000007">
    <property type="protein sequence ID" value="SEN09721.1"/>
    <property type="molecule type" value="Genomic_DNA"/>
</dbReference>
<gene>
    <name evidence="1" type="ORF">SAMN05216325_107151</name>
</gene>
<protein>
    <submittedName>
        <fullName evidence="1">Uncharacterized protein</fullName>
    </submittedName>
</protein>
<reference evidence="1 2" key="1">
    <citation type="submission" date="2016-10" db="EMBL/GenBank/DDBJ databases">
        <authorList>
            <person name="de Groot N.N."/>
        </authorList>
    </citation>
    <scope>NUCLEOTIDE SEQUENCE [LARGE SCALE GENOMIC DNA]</scope>
    <source>
        <strain evidence="1 2">Nm22</strain>
    </source>
</reference>
<accession>A0A1H8DQW9</accession>
<name>A0A1H8DQW9_9PROT</name>
<proteinExistence type="predicted"/>
<organism evidence="1 2">
    <name type="scientific">Nitrosomonas marina</name>
    <dbReference type="NCBI Taxonomy" id="917"/>
    <lineage>
        <taxon>Bacteria</taxon>
        <taxon>Pseudomonadati</taxon>
        <taxon>Pseudomonadota</taxon>
        <taxon>Betaproteobacteria</taxon>
        <taxon>Nitrosomonadales</taxon>
        <taxon>Nitrosomonadaceae</taxon>
        <taxon>Nitrosomonas</taxon>
    </lineage>
</organism>
<dbReference type="AlphaFoldDB" id="A0A1H8DQW9"/>
<dbReference type="Proteomes" id="UP000199459">
    <property type="component" value="Unassembled WGS sequence"/>
</dbReference>
<sequence>MYLLVIQDRDRSVFLFRKSRVVWARCQNVGMPDYKGLCIKNARWPGIGLTAIQTVVLSRLSLSFLLADGCLGIR</sequence>
<evidence type="ECO:0000313" key="1">
    <source>
        <dbReference type="EMBL" id="SEN09721.1"/>
    </source>
</evidence>